<keyword evidence="10" id="KW-1185">Reference proteome</keyword>
<evidence type="ECO:0000313" key="10">
    <source>
        <dbReference type="Proteomes" id="UP000190395"/>
    </source>
</evidence>
<keyword evidence="3" id="KW-1003">Cell membrane</keyword>
<dbReference type="PANTHER" id="PTHR43163:SF6">
    <property type="entry name" value="DIPEPTIDE TRANSPORT SYSTEM PERMEASE PROTEIN DPPB-RELATED"/>
    <property type="match status" value="1"/>
</dbReference>
<dbReference type="GeneID" id="303368073"/>
<gene>
    <name evidence="9" type="ORF">SAMN02745152_01846</name>
</gene>
<evidence type="ECO:0000256" key="3">
    <source>
        <dbReference type="ARBA" id="ARBA00022475"/>
    </source>
</evidence>
<evidence type="ECO:0000256" key="1">
    <source>
        <dbReference type="ARBA" id="ARBA00004651"/>
    </source>
</evidence>
<feature type="domain" description="ABC transmembrane type-1" evidence="8">
    <location>
        <begin position="94"/>
        <end position="291"/>
    </location>
</feature>
<dbReference type="CDD" id="cd06261">
    <property type="entry name" value="TM_PBP2"/>
    <property type="match status" value="1"/>
</dbReference>
<dbReference type="PANTHER" id="PTHR43163">
    <property type="entry name" value="DIPEPTIDE TRANSPORT SYSTEM PERMEASE PROTEIN DPPB-RELATED"/>
    <property type="match status" value="1"/>
</dbReference>
<dbReference type="InterPro" id="IPR000515">
    <property type="entry name" value="MetI-like"/>
</dbReference>
<keyword evidence="2 7" id="KW-0813">Transport</keyword>
<comment type="subcellular location">
    <subcellularLocation>
        <location evidence="1 7">Cell membrane</location>
        <topology evidence="1 7">Multi-pass membrane protein</topology>
    </subcellularLocation>
</comment>
<organism evidence="9 10">
    <name type="scientific">Treponema berlinense</name>
    <dbReference type="NCBI Taxonomy" id="225004"/>
    <lineage>
        <taxon>Bacteria</taxon>
        <taxon>Pseudomonadati</taxon>
        <taxon>Spirochaetota</taxon>
        <taxon>Spirochaetia</taxon>
        <taxon>Spirochaetales</taxon>
        <taxon>Treponemataceae</taxon>
        <taxon>Treponema</taxon>
    </lineage>
</organism>
<dbReference type="Gene3D" id="1.10.3720.10">
    <property type="entry name" value="MetI-like"/>
    <property type="match status" value="1"/>
</dbReference>
<feature type="transmembrane region" description="Helical" evidence="7">
    <location>
        <begin position="133"/>
        <end position="160"/>
    </location>
</feature>
<dbReference type="Pfam" id="PF19300">
    <property type="entry name" value="BPD_transp_1_N"/>
    <property type="match status" value="1"/>
</dbReference>
<evidence type="ECO:0000256" key="4">
    <source>
        <dbReference type="ARBA" id="ARBA00022692"/>
    </source>
</evidence>
<protein>
    <submittedName>
        <fullName evidence="9">Peptide/nickel transport system permease protein</fullName>
    </submittedName>
</protein>
<feature type="transmembrane region" description="Helical" evidence="7">
    <location>
        <begin position="102"/>
        <end position="121"/>
    </location>
</feature>
<dbReference type="InterPro" id="IPR045621">
    <property type="entry name" value="BPD_transp_1_N"/>
</dbReference>
<dbReference type="AlphaFoldDB" id="A0A1T4Q5T4"/>
<dbReference type="OrthoDB" id="9806409at2"/>
<dbReference type="Pfam" id="PF00528">
    <property type="entry name" value="BPD_transp_1"/>
    <property type="match status" value="1"/>
</dbReference>
<accession>A0A1T4Q5T4</accession>
<proteinExistence type="inferred from homology"/>
<keyword evidence="4 7" id="KW-0812">Transmembrane</keyword>
<dbReference type="STRING" id="225004.SAMN02745152_01846"/>
<dbReference type="GO" id="GO:0005886">
    <property type="term" value="C:plasma membrane"/>
    <property type="evidence" value="ECO:0007669"/>
    <property type="project" value="UniProtKB-SubCell"/>
</dbReference>
<comment type="similarity">
    <text evidence="7">Belongs to the binding-protein-dependent transport system permease family.</text>
</comment>
<dbReference type="PROSITE" id="PS50928">
    <property type="entry name" value="ABC_TM1"/>
    <property type="match status" value="1"/>
</dbReference>
<evidence type="ECO:0000256" key="6">
    <source>
        <dbReference type="ARBA" id="ARBA00023136"/>
    </source>
</evidence>
<name>A0A1T4Q5T4_9SPIR</name>
<sequence>MNFYVRKFIDFMTTLLLVTLVTFLTFQLLPGNPALAILGPDADQAQIEALELQLGLNQSLPLRYANWLKGAFCGNLGISYKYNQSVSSLIAGALKTTASLSLLSLVFTIAIGTFLGITFALNRKKKVWRCLSVLNQIWVSMPSFCTALILILIFTVGLKLLPSVGFDGPKSLILPSLAISLGSSSILARYIKTSMENELKQDYVRTAKSKDLNEKQVIVHHVLRNALLPSITTLGLITADIFGGSIIIENVFSLPGIGKLIIHSISSRDFPLLQGLTVYLAAMTLTCNFAVDILYSIIDPRTRSKK</sequence>
<dbReference type="InterPro" id="IPR035906">
    <property type="entry name" value="MetI-like_sf"/>
</dbReference>
<keyword evidence="6 7" id="KW-0472">Membrane</keyword>
<dbReference type="RefSeq" id="WP_078931583.1">
    <property type="nucleotide sequence ID" value="NZ_FUXC01000012.1"/>
</dbReference>
<dbReference type="SUPFAM" id="SSF161098">
    <property type="entry name" value="MetI-like"/>
    <property type="match status" value="1"/>
</dbReference>
<keyword evidence="5 7" id="KW-1133">Transmembrane helix</keyword>
<dbReference type="Proteomes" id="UP000190395">
    <property type="component" value="Unassembled WGS sequence"/>
</dbReference>
<feature type="transmembrane region" description="Helical" evidence="7">
    <location>
        <begin position="276"/>
        <end position="298"/>
    </location>
</feature>
<evidence type="ECO:0000259" key="8">
    <source>
        <dbReference type="PROSITE" id="PS50928"/>
    </source>
</evidence>
<feature type="transmembrane region" description="Helical" evidence="7">
    <location>
        <begin position="172"/>
        <end position="191"/>
    </location>
</feature>
<evidence type="ECO:0000256" key="2">
    <source>
        <dbReference type="ARBA" id="ARBA00022448"/>
    </source>
</evidence>
<dbReference type="EMBL" id="FUXC01000012">
    <property type="protein sequence ID" value="SJZ99079.1"/>
    <property type="molecule type" value="Genomic_DNA"/>
</dbReference>
<reference evidence="9 10" key="1">
    <citation type="submission" date="2017-02" db="EMBL/GenBank/DDBJ databases">
        <authorList>
            <person name="Peterson S.W."/>
        </authorList>
    </citation>
    <scope>NUCLEOTIDE SEQUENCE [LARGE SCALE GENOMIC DNA]</scope>
    <source>
        <strain evidence="9 10">ATCC BAA-909</strain>
    </source>
</reference>
<feature type="transmembrane region" description="Helical" evidence="7">
    <location>
        <begin position="226"/>
        <end position="248"/>
    </location>
</feature>
<evidence type="ECO:0000256" key="7">
    <source>
        <dbReference type="RuleBase" id="RU363032"/>
    </source>
</evidence>
<dbReference type="GO" id="GO:0071916">
    <property type="term" value="F:dipeptide transmembrane transporter activity"/>
    <property type="evidence" value="ECO:0007669"/>
    <property type="project" value="TreeGrafter"/>
</dbReference>
<evidence type="ECO:0000313" key="9">
    <source>
        <dbReference type="EMBL" id="SJZ99079.1"/>
    </source>
</evidence>
<evidence type="ECO:0000256" key="5">
    <source>
        <dbReference type="ARBA" id="ARBA00022989"/>
    </source>
</evidence>